<evidence type="ECO:0000313" key="2">
    <source>
        <dbReference type="Proteomes" id="UP001359485"/>
    </source>
</evidence>
<evidence type="ECO:0000313" key="1">
    <source>
        <dbReference type="EMBL" id="KAK6633480.1"/>
    </source>
</evidence>
<dbReference type="Proteomes" id="UP001359485">
    <property type="component" value="Unassembled WGS sequence"/>
</dbReference>
<keyword evidence="2" id="KW-1185">Reference proteome</keyword>
<gene>
    <name evidence="1" type="ORF">RUM44_004087</name>
</gene>
<proteinExistence type="predicted"/>
<sequence length="62" mass="7163">MNAYGNKLNVMVSVQAIVLDQSNNLQHVFHMDFLQEEVSQRDRPIAEDNPNMVGYFVFVHDP</sequence>
<reference evidence="1 2" key="1">
    <citation type="submission" date="2023-09" db="EMBL/GenBank/DDBJ databases">
        <title>Genomes of two closely related lineages of the louse Polyplax serrata with different host specificities.</title>
        <authorList>
            <person name="Martinu J."/>
            <person name="Tarabai H."/>
            <person name="Stefka J."/>
            <person name="Hypsa V."/>
        </authorList>
    </citation>
    <scope>NUCLEOTIDE SEQUENCE [LARGE SCALE GENOMIC DNA]</scope>
    <source>
        <strain evidence="1">98ZLc_SE</strain>
    </source>
</reference>
<comment type="caution">
    <text evidence="1">The sequence shown here is derived from an EMBL/GenBank/DDBJ whole genome shotgun (WGS) entry which is preliminary data.</text>
</comment>
<organism evidence="1 2">
    <name type="scientific">Polyplax serrata</name>
    <name type="common">Common mouse louse</name>
    <dbReference type="NCBI Taxonomy" id="468196"/>
    <lineage>
        <taxon>Eukaryota</taxon>
        <taxon>Metazoa</taxon>
        <taxon>Ecdysozoa</taxon>
        <taxon>Arthropoda</taxon>
        <taxon>Hexapoda</taxon>
        <taxon>Insecta</taxon>
        <taxon>Pterygota</taxon>
        <taxon>Neoptera</taxon>
        <taxon>Paraneoptera</taxon>
        <taxon>Psocodea</taxon>
        <taxon>Troctomorpha</taxon>
        <taxon>Phthiraptera</taxon>
        <taxon>Anoplura</taxon>
        <taxon>Polyplacidae</taxon>
        <taxon>Polyplax</taxon>
    </lineage>
</organism>
<name>A0ABR1B1V6_POLSC</name>
<dbReference type="EMBL" id="JAWJWF010000004">
    <property type="protein sequence ID" value="KAK6633480.1"/>
    <property type="molecule type" value="Genomic_DNA"/>
</dbReference>
<protein>
    <submittedName>
        <fullName evidence="1">Uncharacterized protein</fullName>
    </submittedName>
</protein>
<accession>A0ABR1B1V6</accession>